<dbReference type="InterPro" id="IPR022742">
    <property type="entry name" value="Hydrolase_4"/>
</dbReference>
<comment type="similarity">
    <text evidence="1">Belongs to the AB hydrolase superfamily.</text>
</comment>
<evidence type="ECO:0000259" key="3">
    <source>
        <dbReference type="Pfam" id="PF12146"/>
    </source>
</evidence>
<dbReference type="InterPro" id="IPR029058">
    <property type="entry name" value="AB_hydrolase_fold"/>
</dbReference>
<dbReference type="Pfam" id="PF12146">
    <property type="entry name" value="Hydrolase_4"/>
    <property type="match status" value="1"/>
</dbReference>
<dbReference type="PANTHER" id="PTHR22946:SF9">
    <property type="entry name" value="POLYKETIDE TRANSFERASE AF380"/>
    <property type="match status" value="1"/>
</dbReference>
<dbReference type="InterPro" id="IPR050261">
    <property type="entry name" value="FrsA_esterase"/>
</dbReference>
<dbReference type="RefSeq" id="WP_133428444.1">
    <property type="nucleotide sequence ID" value="NZ_SDLO01000042.1"/>
</dbReference>
<feature type="domain" description="Serine aminopeptidase S33" evidence="3">
    <location>
        <begin position="30"/>
        <end position="269"/>
    </location>
</feature>
<dbReference type="AlphaFoldDB" id="A0A4R5W6T1"/>
<reference evidence="4 5" key="1">
    <citation type="submission" date="2019-01" db="EMBL/GenBank/DDBJ databases">
        <title>High-quality-draft genome sequences of five non-tuberculosis mycobacteriaceae isolated from a nosocomial environment.</title>
        <authorList>
            <person name="Tiago I."/>
            <person name="Alarico S."/>
            <person name="Pereira S.G."/>
            <person name="Coelho C."/>
            <person name="Maranha A."/>
            <person name="Empadinhas N."/>
        </authorList>
    </citation>
    <scope>NUCLEOTIDE SEQUENCE [LARGE SCALE GENOMIC DNA]</scope>
    <source>
        <strain evidence="4 5">24AIII</strain>
    </source>
</reference>
<evidence type="ECO:0000256" key="1">
    <source>
        <dbReference type="ARBA" id="ARBA00008645"/>
    </source>
</evidence>
<evidence type="ECO:0000256" key="2">
    <source>
        <dbReference type="ARBA" id="ARBA00022801"/>
    </source>
</evidence>
<dbReference type="PANTHER" id="PTHR22946">
    <property type="entry name" value="DIENELACTONE HYDROLASE DOMAIN-CONTAINING PROTEIN-RELATED"/>
    <property type="match status" value="1"/>
</dbReference>
<accession>A0A4R5W6T1</accession>
<dbReference type="Gene3D" id="3.40.50.1820">
    <property type="entry name" value="alpha/beta hydrolase"/>
    <property type="match status" value="1"/>
</dbReference>
<gene>
    <name evidence="4" type="ORF">EUA03_26480</name>
</gene>
<name>A0A4R5W6T1_MYCMU</name>
<dbReference type="GO" id="GO:0052689">
    <property type="term" value="F:carboxylic ester hydrolase activity"/>
    <property type="evidence" value="ECO:0007669"/>
    <property type="project" value="UniProtKB-ARBA"/>
</dbReference>
<evidence type="ECO:0000313" key="5">
    <source>
        <dbReference type="Proteomes" id="UP000294929"/>
    </source>
</evidence>
<proteinExistence type="inferred from homology"/>
<sequence>MTRTDVTFPSGDATCAAWLYTPKTPATGKRPIIVMAHGLGGVKEMRLDAFAERFTAAGYACVVFDYRHFGASAGEPRQLLDIDRQLEDWRSAIAYAHTLDGVDPDRVVVWGTSFGGGHVIVTAAQDKRLAAAIAQCPFTDGFASSFAIPPSTSAKVTALAVRDQIGALLGRDPVMVPTYGPPGSTALMTSPDSVAGIQNLLPPDAEIERDVAARFALQIVRHFPGRRARNVTCPIFFAICEQDAVAPPGPTRKYAAQAPRGEIKLYDTGHFDIYVGEEFERNVTDQLDFLSRHVPAATS</sequence>
<organism evidence="4 5">
    <name type="scientific">Mycolicibacterium mucogenicum</name>
    <name type="common">Mycobacterium mucogenicum</name>
    <dbReference type="NCBI Taxonomy" id="56689"/>
    <lineage>
        <taxon>Bacteria</taxon>
        <taxon>Bacillati</taxon>
        <taxon>Actinomycetota</taxon>
        <taxon>Actinomycetes</taxon>
        <taxon>Mycobacteriales</taxon>
        <taxon>Mycobacteriaceae</taxon>
        <taxon>Mycolicibacterium</taxon>
    </lineage>
</organism>
<keyword evidence="2 4" id="KW-0378">Hydrolase</keyword>
<dbReference type="Proteomes" id="UP000294929">
    <property type="component" value="Unassembled WGS sequence"/>
</dbReference>
<protein>
    <submittedName>
        <fullName evidence="4">Alpha/beta fold hydrolase</fullName>
    </submittedName>
</protein>
<dbReference type="EMBL" id="SDLO01000042">
    <property type="protein sequence ID" value="TDK84474.1"/>
    <property type="molecule type" value="Genomic_DNA"/>
</dbReference>
<comment type="caution">
    <text evidence="4">The sequence shown here is derived from an EMBL/GenBank/DDBJ whole genome shotgun (WGS) entry which is preliminary data.</text>
</comment>
<evidence type="ECO:0000313" key="4">
    <source>
        <dbReference type="EMBL" id="TDK84474.1"/>
    </source>
</evidence>
<dbReference type="SUPFAM" id="SSF53474">
    <property type="entry name" value="alpha/beta-Hydrolases"/>
    <property type="match status" value="1"/>
</dbReference>